<evidence type="ECO:0000313" key="4">
    <source>
        <dbReference type="EMBL" id="MTH46250.1"/>
    </source>
</evidence>
<dbReference type="RefSeq" id="WP_155107996.1">
    <property type="nucleotide sequence ID" value="NZ_WMJZ01000009.1"/>
</dbReference>
<dbReference type="AlphaFoldDB" id="A0A6L6IMF2"/>
<gene>
    <name evidence="4" type="ORF">GJV78_08300</name>
</gene>
<dbReference type="Gene3D" id="3.40.630.30">
    <property type="match status" value="1"/>
</dbReference>
<dbReference type="PANTHER" id="PTHR43877">
    <property type="entry name" value="AMINOALKYLPHOSPHONATE N-ACETYLTRANSFERASE-RELATED-RELATED"/>
    <property type="match status" value="1"/>
</dbReference>
<keyword evidence="1" id="KW-0808">Transferase</keyword>
<dbReference type="EMBL" id="WMJZ01000009">
    <property type="protein sequence ID" value="MTH46250.1"/>
    <property type="molecule type" value="Genomic_DNA"/>
</dbReference>
<keyword evidence="2" id="KW-0012">Acyltransferase</keyword>
<dbReference type="InterPro" id="IPR016181">
    <property type="entry name" value="Acyl_CoA_acyltransferase"/>
</dbReference>
<dbReference type="InterPro" id="IPR000182">
    <property type="entry name" value="GNAT_dom"/>
</dbReference>
<dbReference type="GO" id="GO:0016747">
    <property type="term" value="F:acyltransferase activity, transferring groups other than amino-acyl groups"/>
    <property type="evidence" value="ECO:0007669"/>
    <property type="project" value="InterPro"/>
</dbReference>
<accession>A0A6L6IMF2</accession>
<dbReference type="OrthoDB" id="6864670at2"/>
<evidence type="ECO:0000259" key="3">
    <source>
        <dbReference type="PROSITE" id="PS51186"/>
    </source>
</evidence>
<proteinExistence type="predicted"/>
<organism evidence="4 5">
    <name type="scientific">Intestinirhabdus alba</name>
    <dbReference type="NCBI Taxonomy" id="2899544"/>
    <lineage>
        <taxon>Bacteria</taxon>
        <taxon>Pseudomonadati</taxon>
        <taxon>Pseudomonadota</taxon>
        <taxon>Gammaproteobacteria</taxon>
        <taxon>Enterobacterales</taxon>
        <taxon>Enterobacteriaceae</taxon>
        <taxon>Intestinirhabdus</taxon>
    </lineage>
</organism>
<name>A0A6L6IMF2_9ENTR</name>
<dbReference type="CDD" id="cd04301">
    <property type="entry name" value="NAT_SF"/>
    <property type="match status" value="1"/>
</dbReference>
<dbReference type="Pfam" id="PF00583">
    <property type="entry name" value="Acetyltransf_1"/>
    <property type="match status" value="1"/>
</dbReference>
<protein>
    <submittedName>
        <fullName evidence="4">GNAT family N-acetyltransferase</fullName>
    </submittedName>
</protein>
<reference evidence="4 5" key="1">
    <citation type="submission" date="2019-11" db="EMBL/GenBank/DDBJ databases">
        <title>Escherichia alba sp. nov. isolated from the gut of plastic-eating superworms Zophobas atratus.</title>
        <authorList>
            <person name="Yang Y."/>
        </authorList>
    </citation>
    <scope>NUCLEOTIDE SEQUENCE [LARGE SCALE GENOMIC DNA]</scope>
    <source>
        <strain evidence="5">BIT-B35</strain>
    </source>
</reference>
<dbReference type="PANTHER" id="PTHR43877:SF1">
    <property type="entry name" value="ACETYLTRANSFERASE"/>
    <property type="match status" value="1"/>
</dbReference>
<dbReference type="PROSITE" id="PS51186">
    <property type="entry name" value="GNAT"/>
    <property type="match status" value="1"/>
</dbReference>
<evidence type="ECO:0000256" key="1">
    <source>
        <dbReference type="ARBA" id="ARBA00022679"/>
    </source>
</evidence>
<dbReference type="SUPFAM" id="SSF55729">
    <property type="entry name" value="Acyl-CoA N-acyltransferases (Nat)"/>
    <property type="match status" value="1"/>
</dbReference>
<dbReference type="Proteomes" id="UP000477739">
    <property type="component" value="Unassembled WGS sequence"/>
</dbReference>
<dbReference type="InterPro" id="IPR050832">
    <property type="entry name" value="Bact_Acetyltransf"/>
</dbReference>
<evidence type="ECO:0000256" key="2">
    <source>
        <dbReference type="ARBA" id="ARBA00023315"/>
    </source>
</evidence>
<comment type="caution">
    <text evidence="4">The sequence shown here is derived from an EMBL/GenBank/DDBJ whole genome shotgun (WGS) entry which is preliminary data.</text>
</comment>
<sequence>MLIRHARPADAERLSALAMRTFIDTFGGDNRPEDMALHCRLSYSPARQRKEIDNPGWTTLVCEESGELVGYAQLRQEEFPPCVGSDSAGEILCFYLDKAWHGRGLAHRLMVACLDAFRRKGVEVVWLGVWERNPRAIAFYAREGFREVGEHIFQLGDDPQRDIILTRRPD</sequence>
<feature type="domain" description="N-acetyltransferase" evidence="3">
    <location>
        <begin position="1"/>
        <end position="170"/>
    </location>
</feature>
<keyword evidence="5" id="KW-1185">Reference proteome</keyword>
<evidence type="ECO:0000313" key="5">
    <source>
        <dbReference type="Proteomes" id="UP000477739"/>
    </source>
</evidence>